<dbReference type="CDD" id="cd09891">
    <property type="entry name" value="NGN_Bact_1"/>
    <property type="match status" value="1"/>
</dbReference>
<feature type="domain" description="NusG-like N-terminal" evidence="9">
    <location>
        <begin position="206"/>
        <end position="314"/>
    </location>
</feature>
<feature type="compositionally biased region" description="Basic and acidic residues" evidence="8">
    <location>
        <begin position="39"/>
        <end position="56"/>
    </location>
</feature>
<dbReference type="EMBL" id="BMHI01000003">
    <property type="protein sequence ID" value="GGB27809.1"/>
    <property type="molecule type" value="Genomic_DNA"/>
</dbReference>
<dbReference type="Gene3D" id="2.30.30.30">
    <property type="match status" value="1"/>
</dbReference>
<dbReference type="InterPro" id="IPR047050">
    <property type="entry name" value="NGN"/>
</dbReference>
<dbReference type="GO" id="GO:0006354">
    <property type="term" value="P:DNA-templated transcription elongation"/>
    <property type="evidence" value="ECO:0007669"/>
    <property type="project" value="UniProtKB-UniRule"/>
</dbReference>
<dbReference type="InterPro" id="IPR006645">
    <property type="entry name" value="NGN-like_dom"/>
</dbReference>
<keyword evidence="4 5" id="KW-0804">Transcription</keyword>
<comment type="caution">
    <text evidence="10">The sequence shown here is derived from an EMBL/GenBank/DDBJ whole genome shotgun (WGS) entry which is preliminary data.</text>
</comment>
<dbReference type="SUPFAM" id="SSF50104">
    <property type="entry name" value="Translation proteins SH3-like domain"/>
    <property type="match status" value="1"/>
</dbReference>
<evidence type="ECO:0000256" key="8">
    <source>
        <dbReference type="SAM" id="MobiDB-lite"/>
    </source>
</evidence>
<evidence type="ECO:0000256" key="5">
    <source>
        <dbReference type="HAMAP-Rule" id="MF_00948"/>
    </source>
</evidence>
<feature type="region of interest" description="Disordered" evidence="8">
    <location>
        <begin position="1"/>
        <end position="191"/>
    </location>
</feature>
<evidence type="ECO:0000256" key="6">
    <source>
        <dbReference type="NCBIfam" id="TIGR00922"/>
    </source>
</evidence>
<dbReference type="GO" id="GO:0006353">
    <property type="term" value="P:DNA-templated transcription termination"/>
    <property type="evidence" value="ECO:0007669"/>
    <property type="project" value="UniProtKB-UniRule"/>
</dbReference>
<dbReference type="GO" id="GO:0032784">
    <property type="term" value="P:regulation of DNA-templated transcription elongation"/>
    <property type="evidence" value="ECO:0007669"/>
    <property type="project" value="InterPro"/>
</dbReference>
<dbReference type="FunFam" id="3.30.70.940:FF:000002">
    <property type="entry name" value="Transcription termination/antitermination protein NusG"/>
    <property type="match status" value="1"/>
</dbReference>
<dbReference type="PROSITE" id="PS01014">
    <property type="entry name" value="NUSG"/>
    <property type="match status" value="1"/>
</dbReference>
<keyword evidence="1 5" id="KW-0806">Transcription termination</keyword>
<evidence type="ECO:0000256" key="4">
    <source>
        <dbReference type="ARBA" id="ARBA00023163"/>
    </source>
</evidence>
<keyword evidence="11" id="KW-1185">Reference proteome</keyword>
<dbReference type="PRINTS" id="PR00338">
    <property type="entry name" value="NUSGTNSCPFCT"/>
</dbReference>
<keyword evidence="3 5" id="KW-0805">Transcription regulation</keyword>
<evidence type="ECO:0000313" key="11">
    <source>
        <dbReference type="Proteomes" id="UP000636793"/>
    </source>
</evidence>
<dbReference type="Gene3D" id="3.30.70.940">
    <property type="entry name" value="NusG, N-terminal domain"/>
    <property type="match status" value="1"/>
</dbReference>
<dbReference type="HAMAP" id="MF_00948">
    <property type="entry name" value="NusG"/>
    <property type="match status" value="1"/>
</dbReference>
<comment type="function">
    <text evidence="5 7">Participates in transcription elongation, termination and antitermination.</text>
</comment>
<protein>
    <recommendedName>
        <fullName evidence="5 6">Transcription termination/antitermination protein NusG</fullName>
    </recommendedName>
</protein>
<dbReference type="GO" id="GO:0031564">
    <property type="term" value="P:transcription antitermination"/>
    <property type="evidence" value="ECO:0007669"/>
    <property type="project" value="UniProtKB-UniRule"/>
</dbReference>
<dbReference type="InterPro" id="IPR015869">
    <property type="entry name" value="Transcrpt_antiterm_NusG_bac_CS"/>
</dbReference>
<keyword evidence="2 5" id="KW-0889">Transcription antitermination</keyword>
<reference evidence="10" key="1">
    <citation type="journal article" date="2014" name="Int. J. Syst. Evol. Microbiol.">
        <title>Complete genome sequence of Corynebacterium casei LMG S-19264T (=DSM 44701T), isolated from a smear-ripened cheese.</title>
        <authorList>
            <consortium name="US DOE Joint Genome Institute (JGI-PGF)"/>
            <person name="Walter F."/>
            <person name="Albersmeier A."/>
            <person name="Kalinowski J."/>
            <person name="Ruckert C."/>
        </authorList>
    </citation>
    <scope>NUCLEOTIDE SEQUENCE</scope>
    <source>
        <strain evidence="10">CGMCC 1.15085</strain>
    </source>
</reference>
<feature type="compositionally biased region" description="Acidic residues" evidence="8">
    <location>
        <begin position="98"/>
        <end position="191"/>
    </location>
</feature>
<evidence type="ECO:0000256" key="3">
    <source>
        <dbReference type="ARBA" id="ARBA00023015"/>
    </source>
</evidence>
<evidence type="ECO:0000256" key="7">
    <source>
        <dbReference type="RuleBase" id="RU000538"/>
    </source>
</evidence>
<dbReference type="FunFam" id="2.30.30.30:FF:000002">
    <property type="entry name" value="Transcription termination/antitermination factor NusG"/>
    <property type="match status" value="1"/>
</dbReference>
<dbReference type="PANTHER" id="PTHR30265:SF2">
    <property type="entry name" value="TRANSCRIPTION TERMINATION_ANTITERMINATION PROTEIN NUSG"/>
    <property type="match status" value="1"/>
</dbReference>
<reference evidence="10" key="2">
    <citation type="submission" date="2020-09" db="EMBL/GenBank/DDBJ databases">
        <authorList>
            <person name="Sun Q."/>
            <person name="Zhou Y."/>
        </authorList>
    </citation>
    <scope>NUCLEOTIDE SEQUENCE</scope>
    <source>
        <strain evidence="10">CGMCC 1.15085</strain>
    </source>
</reference>
<dbReference type="InterPro" id="IPR001062">
    <property type="entry name" value="Transcrpt_antiterm_NusG"/>
</dbReference>
<feature type="compositionally biased region" description="Acidic residues" evidence="8">
    <location>
        <begin position="1"/>
        <end position="12"/>
    </location>
</feature>
<feature type="region of interest" description="Disordered" evidence="8">
    <location>
        <begin position="321"/>
        <end position="340"/>
    </location>
</feature>
<dbReference type="SUPFAM" id="SSF82679">
    <property type="entry name" value="N-utilization substance G protein NusG, N-terminal domain"/>
    <property type="match status" value="1"/>
</dbReference>
<dbReference type="Pfam" id="PF02357">
    <property type="entry name" value="NusG"/>
    <property type="match status" value="1"/>
</dbReference>
<sequence>MTGELDPQETAEVDATRAENEAWGADLRAEDAQDAEALDIERQADSDAPADDMRETIEDDLDVADGDSDTEQALDSTREGADPEDPAELAAIHRTESDTEDDGNDVDLSADDVADDPQIDAEIAEADGDAAAEADAERDEEAVDGAEGSEEAEAEVAGEAADLGEDVASDDSADDTEADGDSEEDAPELSAEEQRAAYIADLKMQFGEWYVVHSYAGYEKRVKANLETRMTSLNMEDYIFQVEVPMEEFTEIKNSQRKTGTRVRMPGYVLVRMDLTDESWGAVRHTPGVTGFVGNAHQPSPLSIDEVVTMLNPVFEEPAGEAEAGAAATSGSAAKPGKAASGADVDFEVGESVTVMEGPFETLPASISEINTDTQKLKVLVSIFGRETPVELSFNQVAKI</sequence>
<dbReference type="AlphaFoldDB" id="A0A916T1C2"/>
<evidence type="ECO:0000313" key="10">
    <source>
        <dbReference type="EMBL" id="GGB27809.1"/>
    </source>
</evidence>
<dbReference type="GO" id="GO:0005829">
    <property type="term" value="C:cytosol"/>
    <property type="evidence" value="ECO:0007669"/>
    <property type="project" value="TreeGrafter"/>
</dbReference>
<comment type="similarity">
    <text evidence="5 7">Belongs to the NusG family.</text>
</comment>
<evidence type="ECO:0000256" key="2">
    <source>
        <dbReference type="ARBA" id="ARBA00022814"/>
    </source>
</evidence>
<gene>
    <name evidence="5" type="primary">nusG</name>
    <name evidence="10" type="ORF">GCM10011492_17560</name>
</gene>
<dbReference type="Proteomes" id="UP000636793">
    <property type="component" value="Unassembled WGS sequence"/>
</dbReference>
<evidence type="ECO:0000256" key="1">
    <source>
        <dbReference type="ARBA" id="ARBA00022472"/>
    </source>
</evidence>
<dbReference type="NCBIfam" id="TIGR00922">
    <property type="entry name" value="nusG"/>
    <property type="match status" value="1"/>
</dbReference>
<dbReference type="InterPro" id="IPR014722">
    <property type="entry name" value="Rib_uL2_dom2"/>
</dbReference>
<dbReference type="CDD" id="cd06091">
    <property type="entry name" value="KOW_NusG"/>
    <property type="match status" value="1"/>
</dbReference>
<feature type="compositionally biased region" description="Acidic residues" evidence="8">
    <location>
        <begin position="57"/>
        <end position="72"/>
    </location>
</feature>
<evidence type="ECO:0000259" key="9">
    <source>
        <dbReference type="SMART" id="SM00738"/>
    </source>
</evidence>
<accession>A0A916T1C2</accession>
<dbReference type="SMART" id="SM00738">
    <property type="entry name" value="NGN"/>
    <property type="match status" value="1"/>
</dbReference>
<dbReference type="InterPro" id="IPR043425">
    <property type="entry name" value="NusG-like"/>
</dbReference>
<dbReference type="InterPro" id="IPR008991">
    <property type="entry name" value="Translation_prot_SH3-like_sf"/>
</dbReference>
<proteinExistence type="inferred from homology"/>
<organism evidence="10 11">
    <name type="scientific">Flexivirga endophytica</name>
    <dbReference type="NCBI Taxonomy" id="1849103"/>
    <lineage>
        <taxon>Bacteria</taxon>
        <taxon>Bacillati</taxon>
        <taxon>Actinomycetota</taxon>
        <taxon>Actinomycetes</taxon>
        <taxon>Micrococcales</taxon>
        <taxon>Dermacoccaceae</taxon>
        <taxon>Flexivirga</taxon>
    </lineage>
</organism>
<dbReference type="InterPro" id="IPR036735">
    <property type="entry name" value="NGN_dom_sf"/>
</dbReference>
<dbReference type="PANTHER" id="PTHR30265">
    <property type="entry name" value="RHO-INTERACTING TRANSCRIPTION TERMINATION FACTOR NUSG"/>
    <property type="match status" value="1"/>
</dbReference>
<name>A0A916T1C2_9MICO</name>